<dbReference type="PROSITE" id="PS51114">
    <property type="entry name" value="FBA"/>
    <property type="match status" value="1"/>
</dbReference>
<name>A0A8R1DEN9_CAEJA</name>
<dbReference type="GO" id="GO:0005737">
    <property type="term" value="C:cytoplasm"/>
    <property type="evidence" value="ECO:0007669"/>
    <property type="project" value="TreeGrafter"/>
</dbReference>
<dbReference type="SMART" id="SM00256">
    <property type="entry name" value="FBOX"/>
    <property type="match status" value="1"/>
</dbReference>
<dbReference type="GO" id="GO:0019005">
    <property type="term" value="C:SCF ubiquitin ligase complex"/>
    <property type="evidence" value="ECO:0007669"/>
    <property type="project" value="TreeGrafter"/>
</dbReference>
<accession>A0A8R1DEN9</accession>
<dbReference type="InterPro" id="IPR007397">
    <property type="entry name" value="F-box-assoc_dom"/>
</dbReference>
<dbReference type="SMART" id="SM01198">
    <property type="entry name" value="FBA"/>
    <property type="match status" value="1"/>
</dbReference>
<dbReference type="GO" id="GO:0061630">
    <property type="term" value="F:ubiquitin protein ligase activity"/>
    <property type="evidence" value="ECO:0007669"/>
    <property type="project" value="TreeGrafter"/>
</dbReference>
<evidence type="ECO:0000259" key="1">
    <source>
        <dbReference type="PROSITE" id="PS51114"/>
    </source>
</evidence>
<dbReference type="InterPro" id="IPR001810">
    <property type="entry name" value="F-box_dom"/>
</dbReference>
<reference evidence="2" key="2">
    <citation type="submission" date="2022-06" db="UniProtKB">
        <authorList>
            <consortium name="EnsemblMetazoa"/>
        </authorList>
    </citation>
    <scope>IDENTIFICATION</scope>
    <source>
        <strain evidence="2">DF5081</strain>
    </source>
</reference>
<dbReference type="InterPro" id="IPR039752">
    <property type="entry name" value="F-box_only"/>
</dbReference>
<dbReference type="Gene3D" id="2.60.120.260">
    <property type="entry name" value="Galactose-binding domain-like"/>
    <property type="match status" value="1"/>
</dbReference>
<evidence type="ECO:0000313" key="2">
    <source>
        <dbReference type="EnsemblMetazoa" id="CJA00537.1"/>
    </source>
</evidence>
<keyword evidence="3" id="KW-1185">Reference proteome</keyword>
<reference evidence="3" key="1">
    <citation type="submission" date="2010-08" db="EMBL/GenBank/DDBJ databases">
        <authorList>
            <consortium name="Caenorhabditis japonica Sequencing Consortium"/>
            <person name="Wilson R.K."/>
        </authorList>
    </citation>
    <scope>NUCLEOTIDE SEQUENCE [LARGE SCALE GENOMIC DNA]</scope>
    <source>
        <strain evidence="3">DF5081</strain>
    </source>
</reference>
<proteinExistence type="predicted"/>
<dbReference type="PANTHER" id="PTHR12125">
    <property type="entry name" value="F-BOX ONLY PROTEIN 6-LIKE PROTEIN"/>
    <property type="match status" value="1"/>
</dbReference>
<dbReference type="AlphaFoldDB" id="A0A8R1DEN9"/>
<dbReference type="Pfam" id="PF04300">
    <property type="entry name" value="FBA"/>
    <property type="match status" value="1"/>
</dbReference>
<dbReference type="InterPro" id="IPR008979">
    <property type="entry name" value="Galactose-bd-like_sf"/>
</dbReference>
<dbReference type="Gene3D" id="1.20.1280.50">
    <property type="match status" value="1"/>
</dbReference>
<dbReference type="InterPro" id="IPR036047">
    <property type="entry name" value="F-box-like_dom_sf"/>
</dbReference>
<dbReference type="SUPFAM" id="SSF81383">
    <property type="entry name" value="F-box domain"/>
    <property type="match status" value="1"/>
</dbReference>
<evidence type="ECO:0000313" key="3">
    <source>
        <dbReference type="Proteomes" id="UP000005237"/>
    </source>
</evidence>
<feature type="domain" description="FBA" evidence="1">
    <location>
        <begin position="124"/>
        <end position="313"/>
    </location>
</feature>
<dbReference type="SUPFAM" id="SSF49785">
    <property type="entry name" value="Galactose-binding domain-like"/>
    <property type="match status" value="1"/>
</dbReference>
<dbReference type="GO" id="GO:0006516">
    <property type="term" value="P:glycoprotein catabolic process"/>
    <property type="evidence" value="ECO:0007669"/>
    <property type="project" value="TreeGrafter"/>
</dbReference>
<dbReference type="PANTHER" id="PTHR12125:SF5">
    <property type="entry name" value="F-BOX DOMAIN-CONTAINING PROTEIN"/>
    <property type="match status" value="1"/>
</dbReference>
<dbReference type="GO" id="GO:0036503">
    <property type="term" value="P:ERAD pathway"/>
    <property type="evidence" value="ECO:0007669"/>
    <property type="project" value="TreeGrafter"/>
</dbReference>
<protein>
    <submittedName>
        <fullName evidence="2">FBA domain-containing protein</fullName>
    </submittedName>
</protein>
<dbReference type="EnsemblMetazoa" id="CJA00537.1">
    <property type="protein sequence ID" value="CJA00537.1"/>
    <property type="gene ID" value="WBGene00119739"/>
</dbReference>
<dbReference type="Pfam" id="PF12937">
    <property type="entry name" value="F-box-like"/>
    <property type="match status" value="1"/>
</dbReference>
<dbReference type="GO" id="GO:0031146">
    <property type="term" value="P:SCF-dependent proteasomal ubiquitin-dependent protein catabolic process"/>
    <property type="evidence" value="ECO:0007669"/>
    <property type="project" value="TreeGrafter"/>
</dbReference>
<organism evidence="2 3">
    <name type="scientific">Caenorhabditis japonica</name>
    <dbReference type="NCBI Taxonomy" id="281687"/>
    <lineage>
        <taxon>Eukaryota</taxon>
        <taxon>Metazoa</taxon>
        <taxon>Ecdysozoa</taxon>
        <taxon>Nematoda</taxon>
        <taxon>Chromadorea</taxon>
        <taxon>Rhabditida</taxon>
        <taxon>Rhabditina</taxon>
        <taxon>Rhabditomorpha</taxon>
        <taxon>Rhabditoidea</taxon>
        <taxon>Rhabditidae</taxon>
        <taxon>Peloderinae</taxon>
        <taxon>Caenorhabditis</taxon>
    </lineage>
</organism>
<sequence>MIKTIMSYIEKLGGEQSQCLIDAENVNNECFVHIFLRLDSKTLRNCMLACHRFRSLLSNDSFWVERARIIGRVNNLPPFAWRKATNQKKFKGNESGEIDVSKFAFNFPIMVHSGGYSTIRPTFFSYFDAAPNHIIQGIIRSDEFKIGATGNGIQMEQNSGYGCEPHTDVEKCFAFSFANSSIYIFVDLVAKGIDPWILDYVRPKIRISQKINHRHDCAASLTLAAQLNYHETQWVQENGQVQVSRNTDLKRSKSINKQWPQWTEATWADVALEFNNYPSGMRHLTVLNTGKDDQFWQGFYGPKIANIEIKVILPEMPVVRPLQEDTERKREDDEPHNEQAPQFRLPFLRGRRNVMAIPPAIFHNPAEE</sequence>
<dbReference type="Proteomes" id="UP000005237">
    <property type="component" value="Unassembled WGS sequence"/>
</dbReference>